<reference evidence="2" key="2">
    <citation type="submission" date="2015-06" db="UniProtKB">
        <authorList>
            <consortium name="EnsemblMetazoa"/>
        </authorList>
    </citation>
    <scope>IDENTIFICATION</scope>
</reference>
<organism evidence="2 3">
    <name type="scientific">Tetranychus urticae</name>
    <name type="common">Two-spotted spider mite</name>
    <dbReference type="NCBI Taxonomy" id="32264"/>
    <lineage>
        <taxon>Eukaryota</taxon>
        <taxon>Metazoa</taxon>
        <taxon>Ecdysozoa</taxon>
        <taxon>Arthropoda</taxon>
        <taxon>Chelicerata</taxon>
        <taxon>Arachnida</taxon>
        <taxon>Acari</taxon>
        <taxon>Acariformes</taxon>
        <taxon>Trombidiformes</taxon>
        <taxon>Prostigmata</taxon>
        <taxon>Eleutherengona</taxon>
        <taxon>Raphignathae</taxon>
        <taxon>Tetranychoidea</taxon>
        <taxon>Tetranychidae</taxon>
        <taxon>Tetranychus</taxon>
    </lineage>
</organism>
<reference evidence="3" key="1">
    <citation type="submission" date="2011-08" db="EMBL/GenBank/DDBJ databases">
        <authorList>
            <person name="Rombauts S."/>
        </authorList>
    </citation>
    <scope>NUCLEOTIDE SEQUENCE</scope>
    <source>
        <strain evidence="3">London</strain>
    </source>
</reference>
<keyword evidence="1" id="KW-0812">Transmembrane</keyword>
<evidence type="ECO:0000256" key="1">
    <source>
        <dbReference type="SAM" id="Phobius"/>
    </source>
</evidence>
<dbReference type="AlphaFoldDB" id="T1JQY9"/>
<dbReference type="EnsemblMetazoa" id="tetur01g04990.1">
    <property type="protein sequence ID" value="tetur01g04990.1"/>
    <property type="gene ID" value="tetur01g04990"/>
</dbReference>
<sequence length="37" mass="4256">MYDLTKIMFLKIIGSIFTVACGFFNISSLMLPRLTNR</sequence>
<dbReference type="Proteomes" id="UP000015104">
    <property type="component" value="Unassembled WGS sequence"/>
</dbReference>
<keyword evidence="1" id="KW-1133">Transmembrane helix</keyword>
<evidence type="ECO:0000313" key="2">
    <source>
        <dbReference type="EnsemblMetazoa" id="tetur01g04990.1"/>
    </source>
</evidence>
<name>T1JQY9_TETUR</name>
<dbReference type="EMBL" id="CAEY01000442">
    <property type="status" value="NOT_ANNOTATED_CDS"/>
    <property type="molecule type" value="Genomic_DNA"/>
</dbReference>
<keyword evidence="1" id="KW-0472">Membrane</keyword>
<proteinExistence type="predicted"/>
<keyword evidence="3" id="KW-1185">Reference proteome</keyword>
<evidence type="ECO:0000313" key="3">
    <source>
        <dbReference type="Proteomes" id="UP000015104"/>
    </source>
</evidence>
<accession>T1JQY9</accession>
<dbReference type="HOGENOM" id="CLU_3351640_0_0_1"/>
<feature type="transmembrane region" description="Helical" evidence="1">
    <location>
        <begin position="12"/>
        <end position="31"/>
    </location>
</feature>
<protein>
    <submittedName>
        <fullName evidence="2">Uncharacterized protein</fullName>
    </submittedName>
</protein>